<name>A0A5N6TV96_ASPAV</name>
<evidence type="ECO:0008006" key="4">
    <source>
        <dbReference type="Google" id="ProtNLM"/>
    </source>
</evidence>
<proteinExistence type="predicted"/>
<sequence>MQITLTTLLLFVAVYSSIPHMMVAPCSKTEPETGILAISQLIFGQKWDVSFQIKKKKAGCFVYPLEGSIFLMPEMPRCPQRGL</sequence>
<gene>
    <name evidence="2" type="ORF">BDV25DRAFT_154704</name>
</gene>
<reference evidence="2 3" key="1">
    <citation type="submission" date="2019-04" db="EMBL/GenBank/DDBJ databases">
        <title>Friends and foes A comparative genomics study of 23 Aspergillus species from section Flavi.</title>
        <authorList>
            <consortium name="DOE Joint Genome Institute"/>
            <person name="Kjaerbolling I."/>
            <person name="Vesth T."/>
            <person name="Frisvad J.C."/>
            <person name="Nybo J.L."/>
            <person name="Theobald S."/>
            <person name="Kildgaard S."/>
            <person name="Isbrandt T."/>
            <person name="Kuo A."/>
            <person name="Sato A."/>
            <person name="Lyhne E.K."/>
            <person name="Kogle M.E."/>
            <person name="Wiebenga A."/>
            <person name="Kun R.S."/>
            <person name="Lubbers R.J."/>
            <person name="Makela M.R."/>
            <person name="Barry K."/>
            <person name="Chovatia M."/>
            <person name="Clum A."/>
            <person name="Daum C."/>
            <person name="Haridas S."/>
            <person name="He G."/>
            <person name="LaButti K."/>
            <person name="Lipzen A."/>
            <person name="Mondo S."/>
            <person name="Riley R."/>
            <person name="Salamov A."/>
            <person name="Simmons B.A."/>
            <person name="Magnuson J.K."/>
            <person name="Henrissat B."/>
            <person name="Mortensen U.H."/>
            <person name="Larsen T.O."/>
            <person name="Devries R.P."/>
            <person name="Grigoriev I.V."/>
            <person name="Machida M."/>
            <person name="Baker S.E."/>
            <person name="Andersen M.R."/>
        </authorList>
    </citation>
    <scope>NUCLEOTIDE SEQUENCE [LARGE SCALE GENOMIC DNA]</scope>
    <source>
        <strain evidence="2 3">IBT 18842</strain>
    </source>
</reference>
<evidence type="ECO:0000256" key="1">
    <source>
        <dbReference type="SAM" id="SignalP"/>
    </source>
</evidence>
<organism evidence="2 3">
    <name type="scientific">Aspergillus avenaceus</name>
    <dbReference type="NCBI Taxonomy" id="36643"/>
    <lineage>
        <taxon>Eukaryota</taxon>
        <taxon>Fungi</taxon>
        <taxon>Dikarya</taxon>
        <taxon>Ascomycota</taxon>
        <taxon>Pezizomycotina</taxon>
        <taxon>Eurotiomycetes</taxon>
        <taxon>Eurotiomycetidae</taxon>
        <taxon>Eurotiales</taxon>
        <taxon>Aspergillaceae</taxon>
        <taxon>Aspergillus</taxon>
        <taxon>Aspergillus subgen. Circumdati</taxon>
    </lineage>
</organism>
<dbReference type="Proteomes" id="UP000325780">
    <property type="component" value="Unassembled WGS sequence"/>
</dbReference>
<keyword evidence="3" id="KW-1185">Reference proteome</keyword>
<keyword evidence="1" id="KW-0732">Signal</keyword>
<protein>
    <recommendedName>
        <fullName evidence="4">Ubiquitin 3 binding protein But2 C-terminal domain-containing protein</fullName>
    </recommendedName>
</protein>
<evidence type="ECO:0000313" key="3">
    <source>
        <dbReference type="Proteomes" id="UP000325780"/>
    </source>
</evidence>
<dbReference type="AlphaFoldDB" id="A0A5N6TV96"/>
<dbReference type="EMBL" id="ML742098">
    <property type="protein sequence ID" value="KAE8150292.1"/>
    <property type="molecule type" value="Genomic_DNA"/>
</dbReference>
<evidence type="ECO:0000313" key="2">
    <source>
        <dbReference type="EMBL" id="KAE8150292.1"/>
    </source>
</evidence>
<feature type="chain" id="PRO_5024819557" description="Ubiquitin 3 binding protein But2 C-terminal domain-containing protein" evidence="1">
    <location>
        <begin position="18"/>
        <end position="83"/>
    </location>
</feature>
<accession>A0A5N6TV96</accession>
<feature type="signal peptide" evidence="1">
    <location>
        <begin position="1"/>
        <end position="17"/>
    </location>
</feature>